<comment type="subcellular location">
    <subcellularLocation>
        <location evidence="1">Membrane</location>
        <topology evidence="1">Multi-pass membrane protein</topology>
    </subcellularLocation>
</comment>
<dbReference type="EMBL" id="BMAT01012936">
    <property type="protein sequence ID" value="GFS02248.1"/>
    <property type="molecule type" value="Genomic_DNA"/>
</dbReference>
<dbReference type="PANTHER" id="PTHR24243:SF208">
    <property type="entry name" value="PYROKININ-1 RECEPTOR"/>
    <property type="match status" value="1"/>
</dbReference>
<evidence type="ECO:0000256" key="4">
    <source>
        <dbReference type="ARBA" id="ARBA00023040"/>
    </source>
</evidence>
<proteinExistence type="predicted"/>
<evidence type="ECO:0000256" key="3">
    <source>
        <dbReference type="ARBA" id="ARBA00022989"/>
    </source>
</evidence>
<dbReference type="GO" id="GO:0004930">
    <property type="term" value="F:G protein-coupled receptor activity"/>
    <property type="evidence" value="ECO:0007669"/>
    <property type="project" value="UniProtKB-KW"/>
</dbReference>
<feature type="transmembrane region" description="Helical" evidence="8">
    <location>
        <begin position="218"/>
        <end position="236"/>
    </location>
</feature>
<feature type="transmembrane region" description="Helical" evidence="8">
    <location>
        <begin position="274"/>
        <end position="294"/>
    </location>
</feature>
<keyword evidence="6 10" id="KW-0675">Receptor</keyword>
<sequence length="358" mass="40463">MDAAAGMNMTLETEDSNTTLDTPTVLPYANLMYFWAANVVGPVGLAILLFGLTTNITNIVVFLKVGVKDNVSTLLLSLSISDLTFIILTLPSAFGIAYSYFFVSTRHWPFDYRFVHFLFYWPAYTVYDISAFISVSLGVMRCACVAMPLKFKLVFTKRRTVITVFALFVLAVSLRVPVLTIFRVAWRTDPATNASSAYLAVFNREAMSRINDVLSRGLVVWINYAIMVSCVGLLSFKLAQASRIRRSYTSKGHHQTEEKSNLVEDRLTPKDLQVIKSVVLICSIFILSQLPFMLYSTARLINPEFTSSSRMQNLFGFFSQLGSTCSYLNASLNIFVYYNYNTKYRTVFLSMLRFGNKK</sequence>
<accession>A0AAV4HVL6</accession>
<keyword evidence="5 8" id="KW-0472">Membrane</keyword>
<dbReference type="PRINTS" id="PR00237">
    <property type="entry name" value="GPCRRHODOPSN"/>
</dbReference>
<dbReference type="SUPFAM" id="SSF81321">
    <property type="entry name" value="Family A G protein-coupled receptor-like"/>
    <property type="match status" value="1"/>
</dbReference>
<feature type="domain" description="G-protein coupled receptors family 1 profile" evidence="9">
    <location>
        <begin position="54"/>
        <end position="337"/>
    </location>
</feature>
<dbReference type="GO" id="GO:0016020">
    <property type="term" value="C:membrane"/>
    <property type="evidence" value="ECO:0007669"/>
    <property type="project" value="UniProtKB-SubCell"/>
</dbReference>
<evidence type="ECO:0000313" key="11">
    <source>
        <dbReference type="Proteomes" id="UP000762676"/>
    </source>
</evidence>
<keyword evidence="7" id="KW-0807">Transducer</keyword>
<dbReference type="Proteomes" id="UP000762676">
    <property type="component" value="Unassembled WGS sequence"/>
</dbReference>
<feature type="transmembrane region" description="Helical" evidence="8">
    <location>
        <begin position="161"/>
        <end position="186"/>
    </location>
</feature>
<keyword evidence="2 8" id="KW-0812">Transmembrane</keyword>
<feature type="transmembrane region" description="Helical" evidence="8">
    <location>
        <begin position="314"/>
        <end position="338"/>
    </location>
</feature>
<protein>
    <submittedName>
        <fullName evidence="10">Peptide receptor GPCR</fullName>
    </submittedName>
</protein>
<evidence type="ECO:0000256" key="2">
    <source>
        <dbReference type="ARBA" id="ARBA00022692"/>
    </source>
</evidence>
<evidence type="ECO:0000256" key="8">
    <source>
        <dbReference type="SAM" id="Phobius"/>
    </source>
</evidence>
<evidence type="ECO:0000256" key="7">
    <source>
        <dbReference type="ARBA" id="ARBA00023224"/>
    </source>
</evidence>
<evidence type="ECO:0000313" key="10">
    <source>
        <dbReference type="EMBL" id="GFS02248.1"/>
    </source>
</evidence>
<evidence type="ECO:0000256" key="5">
    <source>
        <dbReference type="ARBA" id="ARBA00023136"/>
    </source>
</evidence>
<dbReference type="Pfam" id="PF00001">
    <property type="entry name" value="7tm_1"/>
    <property type="match status" value="1"/>
</dbReference>
<evidence type="ECO:0000256" key="6">
    <source>
        <dbReference type="ARBA" id="ARBA00023170"/>
    </source>
</evidence>
<name>A0AAV4HVL6_9GAST</name>
<dbReference type="PANTHER" id="PTHR24243">
    <property type="entry name" value="G-PROTEIN COUPLED RECEPTOR"/>
    <property type="match status" value="1"/>
</dbReference>
<keyword evidence="11" id="KW-1185">Reference proteome</keyword>
<dbReference type="Gene3D" id="1.20.1070.10">
    <property type="entry name" value="Rhodopsin 7-helix transmembrane proteins"/>
    <property type="match status" value="1"/>
</dbReference>
<dbReference type="InterPro" id="IPR000276">
    <property type="entry name" value="GPCR_Rhodpsn"/>
</dbReference>
<gene>
    <name evidence="10" type="ORF">ElyMa_006440800</name>
</gene>
<evidence type="ECO:0000256" key="1">
    <source>
        <dbReference type="ARBA" id="ARBA00004141"/>
    </source>
</evidence>
<organism evidence="10 11">
    <name type="scientific">Elysia marginata</name>
    <dbReference type="NCBI Taxonomy" id="1093978"/>
    <lineage>
        <taxon>Eukaryota</taxon>
        <taxon>Metazoa</taxon>
        <taxon>Spiralia</taxon>
        <taxon>Lophotrochozoa</taxon>
        <taxon>Mollusca</taxon>
        <taxon>Gastropoda</taxon>
        <taxon>Heterobranchia</taxon>
        <taxon>Euthyneura</taxon>
        <taxon>Panpulmonata</taxon>
        <taxon>Sacoglossa</taxon>
        <taxon>Placobranchoidea</taxon>
        <taxon>Plakobranchidae</taxon>
        <taxon>Elysia</taxon>
    </lineage>
</organism>
<keyword evidence="4" id="KW-0297">G-protein coupled receptor</keyword>
<feature type="transmembrane region" description="Helical" evidence="8">
    <location>
        <begin position="75"/>
        <end position="101"/>
    </location>
</feature>
<dbReference type="InterPro" id="IPR017452">
    <property type="entry name" value="GPCR_Rhodpsn_7TM"/>
</dbReference>
<feature type="transmembrane region" description="Helical" evidence="8">
    <location>
        <begin position="33"/>
        <end position="63"/>
    </location>
</feature>
<feature type="transmembrane region" description="Helical" evidence="8">
    <location>
        <begin position="121"/>
        <end position="140"/>
    </location>
</feature>
<comment type="caution">
    <text evidence="10">The sequence shown here is derived from an EMBL/GenBank/DDBJ whole genome shotgun (WGS) entry which is preliminary data.</text>
</comment>
<dbReference type="AlphaFoldDB" id="A0AAV4HVL6"/>
<reference evidence="10 11" key="1">
    <citation type="journal article" date="2021" name="Elife">
        <title>Chloroplast acquisition without the gene transfer in kleptoplastic sea slugs, Plakobranchus ocellatus.</title>
        <authorList>
            <person name="Maeda T."/>
            <person name="Takahashi S."/>
            <person name="Yoshida T."/>
            <person name="Shimamura S."/>
            <person name="Takaki Y."/>
            <person name="Nagai Y."/>
            <person name="Toyoda A."/>
            <person name="Suzuki Y."/>
            <person name="Arimoto A."/>
            <person name="Ishii H."/>
            <person name="Satoh N."/>
            <person name="Nishiyama T."/>
            <person name="Hasebe M."/>
            <person name="Maruyama T."/>
            <person name="Minagawa J."/>
            <person name="Obokata J."/>
            <person name="Shigenobu S."/>
        </authorList>
    </citation>
    <scope>NUCLEOTIDE SEQUENCE [LARGE SCALE GENOMIC DNA]</scope>
</reference>
<evidence type="ECO:0000259" key="9">
    <source>
        <dbReference type="PROSITE" id="PS50262"/>
    </source>
</evidence>
<keyword evidence="3 8" id="KW-1133">Transmembrane helix</keyword>
<dbReference type="PROSITE" id="PS50262">
    <property type="entry name" value="G_PROTEIN_RECEP_F1_2"/>
    <property type="match status" value="1"/>
</dbReference>